<dbReference type="PROSITE" id="PS50011">
    <property type="entry name" value="PROTEIN_KINASE_DOM"/>
    <property type="match status" value="1"/>
</dbReference>
<evidence type="ECO:0000313" key="6">
    <source>
        <dbReference type="EMBL" id="PWA74072.1"/>
    </source>
</evidence>
<feature type="domain" description="LysM" evidence="5">
    <location>
        <begin position="181"/>
        <end position="225"/>
    </location>
</feature>
<feature type="chain" id="PRO_5015520840" evidence="3">
    <location>
        <begin position="21"/>
        <end position="615"/>
    </location>
</feature>
<keyword evidence="3" id="KW-0732">Signal</keyword>
<evidence type="ECO:0000259" key="4">
    <source>
        <dbReference type="PROSITE" id="PS50011"/>
    </source>
</evidence>
<dbReference type="Pfam" id="PF07714">
    <property type="entry name" value="PK_Tyr_Ser-Thr"/>
    <property type="match status" value="1"/>
</dbReference>
<name>A0A2U1NKN6_ARTAN</name>
<dbReference type="STRING" id="35608.A0A2U1NKN6"/>
<organism evidence="6 7">
    <name type="scientific">Artemisia annua</name>
    <name type="common">Sweet wormwood</name>
    <dbReference type="NCBI Taxonomy" id="35608"/>
    <lineage>
        <taxon>Eukaryota</taxon>
        <taxon>Viridiplantae</taxon>
        <taxon>Streptophyta</taxon>
        <taxon>Embryophyta</taxon>
        <taxon>Tracheophyta</taxon>
        <taxon>Spermatophyta</taxon>
        <taxon>Magnoliopsida</taxon>
        <taxon>eudicotyledons</taxon>
        <taxon>Gunneridae</taxon>
        <taxon>Pentapetalae</taxon>
        <taxon>asterids</taxon>
        <taxon>campanulids</taxon>
        <taxon>Asterales</taxon>
        <taxon>Asteraceae</taxon>
        <taxon>Asteroideae</taxon>
        <taxon>Anthemideae</taxon>
        <taxon>Artemisiinae</taxon>
        <taxon>Artemisia</taxon>
    </lineage>
</organism>
<dbReference type="Pfam" id="PF23446">
    <property type="entry name" value="LysM1_NFP_LYK"/>
    <property type="match status" value="1"/>
</dbReference>
<feature type="signal peptide" evidence="3">
    <location>
        <begin position="1"/>
        <end position="20"/>
    </location>
</feature>
<keyword evidence="2" id="KW-0472">Membrane</keyword>
<accession>A0A2U1NKN6</accession>
<comment type="caution">
    <text evidence="6">The sequence shown here is derived from an EMBL/GenBank/DDBJ whole genome shotgun (WGS) entry which is preliminary data.</text>
</comment>
<feature type="compositionally biased region" description="Low complexity" evidence="1">
    <location>
        <begin position="313"/>
        <end position="335"/>
    </location>
</feature>
<dbReference type="GO" id="GO:0004672">
    <property type="term" value="F:protein kinase activity"/>
    <property type="evidence" value="ECO:0007669"/>
    <property type="project" value="InterPro"/>
</dbReference>
<dbReference type="Pfam" id="PF23473">
    <property type="entry name" value="LysM3_LYK4_5"/>
    <property type="match status" value="1"/>
</dbReference>
<dbReference type="Pfam" id="PF23472">
    <property type="entry name" value="LysM2_CERK1_LYK3_4_5"/>
    <property type="match status" value="1"/>
</dbReference>
<feature type="transmembrane region" description="Helical" evidence="2">
    <location>
        <begin position="265"/>
        <end position="288"/>
    </location>
</feature>
<dbReference type="InterPro" id="IPR056562">
    <property type="entry name" value="LysM2_CERK1_LYK3_4_5"/>
</dbReference>
<dbReference type="Gene3D" id="3.30.200.20">
    <property type="entry name" value="Phosphorylase Kinase, domain 1"/>
    <property type="match status" value="1"/>
</dbReference>
<dbReference type="PROSITE" id="PS51782">
    <property type="entry name" value="LYSM"/>
    <property type="match status" value="1"/>
</dbReference>
<dbReference type="Proteomes" id="UP000245207">
    <property type="component" value="Unassembled WGS sequence"/>
</dbReference>
<dbReference type="InterPro" id="IPR052611">
    <property type="entry name" value="Plant_RLK_LysM"/>
</dbReference>
<dbReference type="InterPro" id="IPR000719">
    <property type="entry name" value="Prot_kinase_dom"/>
</dbReference>
<dbReference type="GO" id="GO:0005524">
    <property type="term" value="F:ATP binding"/>
    <property type="evidence" value="ECO:0007669"/>
    <property type="project" value="InterPro"/>
</dbReference>
<reference evidence="6 7" key="1">
    <citation type="journal article" date="2018" name="Mol. Plant">
        <title>The genome of Artemisia annua provides insight into the evolution of Asteraceae family and artemisinin biosynthesis.</title>
        <authorList>
            <person name="Shen Q."/>
            <person name="Zhang L."/>
            <person name="Liao Z."/>
            <person name="Wang S."/>
            <person name="Yan T."/>
            <person name="Shi P."/>
            <person name="Liu M."/>
            <person name="Fu X."/>
            <person name="Pan Q."/>
            <person name="Wang Y."/>
            <person name="Lv Z."/>
            <person name="Lu X."/>
            <person name="Zhang F."/>
            <person name="Jiang W."/>
            <person name="Ma Y."/>
            <person name="Chen M."/>
            <person name="Hao X."/>
            <person name="Li L."/>
            <person name="Tang Y."/>
            <person name="Lv G."/>
            <person name="Zhou Y."/>
            <person name="Sun X."/>
            <person name="Brodelius P.E."/>
            <person name="Rose J.K.C."/>
            <person name="Tang K."/>
        </authorList>
    </citation>
    <scope>NUCLEOTIDE SEQUENCE [LARGE SCALE GENOMIC DNA]</scope>
    <source>
        <strain evidence="7">cv. Huhao1</strain>
        <tissue evidence="6">Leaf</tissue>
    </source>
</reference>
<sequence length="615" mass="68555">MTYILLGVLFFLCSIYSSNGQAFYDPTSCSEDVDSTATRYSCTNTTLPNVSCQTFLVYRANSQFPTISVISTLFDLFPHTLLELNQINSPSETLLADREVFVPVSCSCSDDFFLTRFNYTVSENTTFSGTACGVYEGLVKKITLVEENRHQNQNEVIKVGSVLNVPLKCSCPNNSDYKYLVTYPLVSGDSVMKVSRKFNISEDDILKVNSLRSDTTVYPETTILVPLQSEPVINFDIPNFPPPTPGFLLTNPVKENVKSTKLRKVYIVVSIIGAGLVLAILIVSGLYLNALNRCKRDIFVIPMTRRSSFNSFSTPRASSPGSRPSPATRSSPSSCLSPDLLASIKYSLYNFTIDDIRSATRDFSEDCKVSENTYRGSVDDVQVLIREIEFSEIRHLIDLHSKINHVNIVKLIGVCYNESSWSYLVLEHPANGSLRDCLTNSSSLNWHRRTQIAFDIAMVLHYLHYCIVPPYMQTGLNSGNIFVTSKWRAKMAVLSRNMSNVVAGSSTFEYENFDALKKLEKEDILEFGTVLLEILSGEVKIESTLLRESIGFLGGEGSEGGCFENLKSFMDPCLKEDYPLAEALCLGVLAKACVENDPLHRPSMDDILKVLARMV</sequence>
<gene>
    <name evidence="6" type="ORF">CTI12_AA257680</name>
</gene>
<dbReference type="SUPFAM" id="SSF54106">
    <property type="entry name" value="LysM domain"/>
    <property type="match status" value="1"/>
</dbReference>
<keyword evidence="2" id="KW-1133">Transmembrane helix</keyword>
<dbReference type="PANTHER" id="PTHR45927">
    <property type="entry name" value="LYSM-DOMAIN RECEPTOR-LIKE KINASE-RELATED"/>
    <property type="match status" value="1"/>
</dbReference>
<dbReference type="AlphaFoldDB" id="A0A2U1NKN6"/>
<dbReference type="InterPro" id="IPR056561">
    <property type="entry name" value="NFP_LYK_LysM1"/>
</dbReference>
<evidence type="ECO:0000259" key="5">
    <source>
        <dbReference type="PROSITE" id="PS51782"/>
    </source>
</evidence>
<feature type="region of interest" description="Disordered" evidence="1">
    <location>
        <begin position="310"/>
        <end position="335"/>
    </location>
</feature>
<dbReference type="InterPro" id="IPR011009">
    <property type="entry name" value="Kinase-like_dom_sf"/>
</dbReference>
<proteinExistence type="predicted"/>
<dbReference type="PANTHER" id="PTHR45927:SF10">
    <property type="entry name" value="LYSM-DOMAIN RECEPTOR-LIKE KINASE"/>
    <property type="match status" value="1"/>
</dbReference>
<evidence type="ECO:0000256" key="2">
    <source>
        <dbReference type="SAM" id="Phobius"/>
    </source>
</evidence>
<dbReference type="SUPFAM" id="SSF56112">
    <property type="entry name" value="Protein kinase-like (PK-like)"/>
    <property type="match status" value="1"/>
</dbReference>
<dbReference type="InterPro" id="IPR056563">
    <property type="entry name" value="LysM3_LYK4_5"/>
</dbReference>
<protein>
    <submittedName>
        <fullName evidence="6">Peptidoglycan-binding lysin domain-containing protein</fullName>
    </submittedName>
</protein>
<dbReference type="InterPro" id="IPR036779">
    <property type="entry name" value="LysM_dom_sf"/>
</dbReference>
<keyword evidence="7" id="KW-1185">Reference proteome</keyword>
<dbReference type="InterPro" id="IPR018392">
    <property type="entry name" value="LysM"/>
</dbReference>
<dbReference type="Gene3D" id="3.10.350.10">
    <property type="entry name" value="LysM domain"/>
    <property type="match status" value="1"/>
</dbReference>
<dbReference type="GO" id="GO:0005886">
    <property type="term" value="C:plasma membrane"/>
    <property type="evidence" value="ECO:0007669"/>
    <property type="project" value="UniProtKB-ARBA"/>
</dbReference>
<keyword evidence="2" id="KW-0812">Transmembrane</keyword>
<dbReference type="EMBL" id="PKPP01002625">
    <property type="protein sequence ID" value="PWA74072.1"/>
    <property type="molecule type" value="Genomic_DNA"/>
</dbReference>
<evidence type="ECO:0000313" key="7">
    <source>
        <dbReference type="Proteomes" id="UP000245207"/>
    </source>
</evidence>
<dbReference type="InterPro" id="IPR001245">
    <property type="entry name" value="Ser-Thr/Tyr_kinase_cat_dom"/>
</dbReference>
<dbReference type="SMART" id="SM00257">
    <property type="entry name" value="LysM"/>
    <property type="match status" value="1"/>
</dbReference>
<feature type="domain" description="Protein kinase" evidence="4">
    <location>
        <begin position="266"/>
        <end position="614"/>
    </location>
</feature>
<dbReference type="Gene3D" id="1.10.510.10">
    <property type="entry name" value="Transferase(Phosphotransferase) domain 1"/>
    <property type="match status" value="1"/>
</dbReference>
<evidence type="ECO:0000256" key="3">
    <source>
        <dbReference type="SAM" id="SignalP"/>
    </source>
</evidence>
<evidence type="ECO:0000256" key="1">
    <source>
        <dbReference type="SAM" id="MobiDB-lite"/>
    </source>
</evidence>
<dbReference type="OrthoDB" id="60033at2759"/>